<reference evidence="2 3" key="1">
    <citation type="submission" date="2024-09" db="EMBL/GenBank/DDBJ databases">
        <title>Chromosome-scale assembly of Riccia sorocarpa.</title>
        <authorList>
            <person name="Paukszto L."/>
        </authorList>
    </citation>
    <scope>NUCLEOTIDE SEQUENCE [LARGE SCALE GENOMIC DNA]</scope>
    <source>
        <strain evidence="2">LP-2024</strain>
        <tissue evidence="2">Aerial parts of the thallus</tissue>
    </source>
</reference>
<gene>
    <name evidence="2" type="ORF">R1sor_005990</name>
</gene>
<comment type="caution">
    <text evidence="2">The sequence shown here is derived from an EMBL/GenBank/DDBJ whole genome shotgun (WGS) entry which is preliminary data.</text>
</comment>
<dbReference type="EMBL" id="JBJQOH010000003">
    <property type="protein sequence ID" value="KAL3692339.1"/>
    <property type="molecule type" value="Genomic_DNA"/>
</dbReference>
<dbReference type="Proteomes" id="UP001633002">
    <property type="component" value="Unassembled WGS sequence"/>
</dbReference>
<keyword evidence="3" id="KW-1185">Reference proteome</keyword>
<feature type="compositionally biased region" description="Basic and acidic residues" evidence="1">
    <location>
        <begin position="50"/>
        <end position="60"/>
    </location>
</feature>
<organism evidence="2 3">
    <name type="scientific">Riccia sorocarpa</name>
    <dbReference type="NCBI Taxonomy" id="122646"/>
    <lineage>
        <taxon>Eukaryota</taxon>
        <taxon>Viridiplantae</taxon>
        <taxon>Streptophyta</taxon>
        <taxon>Embryophyta</taxon>
        <taxon>Marchantiophyta</taxon>
        <taxon>Marchantiopsida</taxon>
        <taxon>Marchantiidae</taxon>
        <taxon>Marchantiales</taxon>
        <taxon>Ricciaceae</taxon>
        <taxon>Riccia</taxon>
    </lineage>
</organism>
<proteinExistence type="predicted"/>
<feature type="compositionally biased region" description="Basic residues" evidence="1">
    <location>
        <begin position="195"/>
        <end position="204"/>
    </location>
</feature>
<evidence type="ECO:0000313" key="2">
    <source>
        <dbReference type="EMBL" id="KAL3692339.1"/>
    </source>
</evidence>
<protein>
    <submittedName>
        <fullName evidence="2">Uncharacterized protein</fullName>
    </submittedName>
</protein>
<feature type="compositionally biased region" description="Polar residues" evidence="1">
    <location>
        <begin position="173"/>
        <end position="187"/>
    </location>
</feature>
<accession>A0ABD3HPT8</accession>
<feature type="compositionally biased region" description="Acidic residues" evidence="1">
    <location>
        <begin position="82"/>
        <end position="97"/>
    </location>
</feature>
<name>A0ABD3HPT8_9MARC</name>
<evidence type="ECO:0000256" key="1">
    <source>
        <dbReference type="SAM" id="MobiDB-lite"/>
    </source>
</evidence>
<feature type="compositionally biased region" description="Basic and acidic residues" evidence="1">
    <location>
        <begin position="137"/>
        <end position="146"/>
    </location>
</feature>
<feature type="region of interest" description="Disordered" evidence="1">
    <location>
        <begin position="26"/>
        <end position="204"/>
    </location>
</feature>
<dbReference type="AlphaFoldDB" id="A0ABD3HPT8"/>
<evidence type="ECO:0000313" key="3">
    <source>
        <dbReference type="Proteomes" id="UP001633002"/>
    </source>
</evidence>
<sequence>MLLAAVRSEECANRNKARFKRVLEITEAEKSYPELNQDVPLTGENWNEIPVDKQEEEPKRKNAGVPKQGEKVLSKNPYAALETEEEEEDQDDAEPLTEGDKQLNTPQGTQGEGTLGSTRAVADTDQSDQLADNMEVAIEKRKRDQEEAAYLKQRAKETSTANDRGRGSGNTGGTVNPQEKSSPNGGAQKTGGGRSQRHFNKTSR</sequence>